<dbReference type="Proteomes" id="UP000643405">
    <property type="component" value="Unassembled WGS sequence"/>
</dbReference>
<dbReference type="InterPro" id="IPR029063">
    <property type="entry name" value="SAM-dependent_MTases_sf"/>
</dbReference>
<evidence type="ECO:0000256" key="2">
    <source>
        <dbReference type="ARBA" id="ARBA00022679"/>
    </source>
</evidence>
<name>A0A8J6TZG6_9HYPH</name>
<dbReference type="GO" id="GO:0032259">
    <property type="term" value="P:methylation"/>
    <property type="evidence" value="ECO:0007669"/>
    <property type="project" value="UniProtKB-KW"/>
</dbReference>
<sequence>MNALAQRIATLIETSGAISVAEYMAMCLFDPTDGYYTTREPFGVKGDFTTAPEVSQMFGELVAVWLFAAWRASGSPLPCTFAEIGPGRGTLMKDIMRSLARLDKRIVDEASFALVEASPRLTRIQVETLADAPAVVSWHETVETLPPLPLFIVGNELFDAIPIRQFVKMPEGWRERLVALDDDRKLRFVAGLNSLDSSLLPPDAAAAPEGAIVELAPARGATMASIAAPIAQRGGAGLFFDYGYLEPGIGDTLQAMRRHAYADVLAEPGEADLTAHVDFEGIAASAQSHGLVAHTATQGDFLLGMGLLERAGALGAGFDEAGRERLRSEVERLAGEDQMGRLFKVLAIVPRDVAVPGFSS</sequence>
<accession>A0A8J6TZG6</accession>
<reference evidence="3" key="1">
    <citation type="submission" date="2020-09" db="EMBL/GenBank/DDBJ databases">
        <title>Genome seq and assembly of Tianweitania sp.</title>
        <authorList>
            <person name="Chhetri G."/>
        </authorList>
    </citation>
    <scope>NUCLEOTIDE SEQUENCE</scope>
    <source>
        <strain evidence="3">Rool2</strain>
    </source>
</reference>
<dbReference type="EMBL" id="JACVVX010000002">
    <property type="protein sequence ID" value="MBD0414551.1"/>
    <property type="molecule type" value="Genomic_DNA"/>
</dbReference>
<keyword evidence="4" id="KW-1185">Reference proteome</keyword>
<gene>
    <name evidence="3" type="ORF">ICI42_07785</name>
</gene>
<comment type="caution">
    <text evidence="3">The sequence shown here is derived from an EMBL/GenBank/DDBJ whole genome shotgun (WGS) entry which is preliminary data.</text>
</comment>
<dbReference type="GO" id="GO:0035243">
    <property type="term" value="F:protein-arginine omega-N symmetric methyltransferase activity"/>
    <property type="evidence" value="ECO:0007669"/>
    <property type="project" value="TreeGrafter"/>
</dbReference>
<dbReference type="PANTHER" id="PTHR12049:SF7">
    <property type="entry name" value="PROTEIN ARGININE METHYLTRANSFERASE NDUFAF7, MITOCHONDRIAL"/>
    <property type="match status" value="1"/>
</dbReference>
<organism evidence="3 4">
    <name type="scientific">Oryzicola mucosus</name>
    <dbReference type="NCBI Taxonomy" id="2767425"/>
    <lineage>
        <taxon>Bacteria</taxon>
        <taxon>Pseudomonadati</taxon>
        <taxon>Pseudomonadota</taxon>
        <taxon>Alphaproteobacteria</taxon>
        <taxon>Hyphomicrobiales</taxon>
        <taxon>Phyllobacteriaceae</taxon>
        <taxon>Oryzicola</taxon>
    </lineage>
</organism>
<dbReference type="InterPro" id="IPR003788">
    <property type="entry name" value="NDUFAF7"/>
</dbReference>
<dbReference type="SUPFAM" id="SSF53335">
    <property type="entry name" value="S-adenosyl-L-methionine-dependent methyltransferases"/>
    <property type="match status" value="1"/>
</dbReference>
<dbReference type="Gene3D" id="3.40.50.12710">
    <property type="match status" value="1"/>
</dbReference>
<evidence type="ECO:0000313" key="3">
    <source>
        <dbReference type="EMBL" id="MBD0414551.1"/>
    </source>
</evidence>
<keyword evidence="2" id="KW-0808">Transferase</keyword>
<dbReference type="AlphaFoldDB" id="A0A8J6TZG6"/>
<evidence type="ECO:0000313" key="4">
    <source>
        <dbReference type="Proteomes" id="UP000643405"/>
    </source>
</evidence>
<dbReference type="PANTHER" id="PTHR12049">
    <property type="entry name" value="PROTEIN ARGININE METHYLTRANSFERASE NDUFAF7, MITOCHONDRIAL"/>
    <property type="match status" value="1"/>
</dbReference>
<dbReference type="InterPro" id="IPR038375">
    <property type="entry name" value="NDUFAF7_sf"/>
</dbReference>
<keyword evidence="1 3" id="KW-0489">Methyltransferase</keyword>
<proteinExistence type="predicted"/>
<protein>
    <submittedName>
        <fullName evidence="3">Class I SAM-dependent methyltransferase</fullName>
    </submittedName>
</protein>
<evidence type="ECO:0000256" key="1">
    <source>
        <dbReference type="ARBA" id="ARBA00022603"/>
    </source>
</evidence>
<dbReference type="RefSeq" id="WP_188163989.1">
    <property type="nucleotide sequence ID" value="NZ_JACVVX010000002.1"/>
</dbReference>
<dbReference type="Pfam" id="PF02636">
    <property type="entry name" value="Methyltransf_28"/>
    <property type="match status" value="1"/>
</dbReference>